<comment type="caution">
    <text evidence="2">The sequence shown here is derived from an EMBL/GenBank/DDBJ whole genome shotgun (WGS) entry which is preliminary data.</text>
</comment>
<evidence type="ECO:0000313" key="2">
    <source>
        <dbReference type="EMBL" id="CAG8670632.1"/>
    </source>
</evidence>
<dbReference type="AlphaFoldDB" id="A0A9N9EAC1"/>
<organism evidence="2 3">
    <name type="scientific">Racocetra fulgida</name>
    <dbReference type="NCBI Taxonomy" id="60492"/>
    <lineage>
        <taxon>Eukaryota</taxon>
        <taxon>Fungi</taxon>
        <taxon>Fungi incertae sedis</taxon>
        <taxon>Mucoromycota</taxon>
        <taxon>Glomeromycotina</taxon>
        <taxon>Glomeromycetes</taxon>
        <taxon>Diversisporales</taxon>
        <taxon>Gigasporaceae</taxon>
        <taxon>Racocetra</taxon>
    </lineage>
</organism>
<dbReference type="GO" id="GO:0005524">
    <property type="term" value="F:ATP binding"/>
    <property type="evidence" value="ECO:0007669"/>
    <property type="project" value="InterPro"/>
</dbReference>
<feature type="domain" description="Protein kinase" evidence="1">
    <location>
        <begin position="1"/>
        <end position="116"/>
    </location>
</feature>
<feature type="non-terminal residue" evidence="2">
    <location>
        <position position="116"/>
    </location>
</feature>
<dbReference type="GO" id="GO:0004672">
    <property type="term" value="F:protein kinase activity"/>
    <property type="evidence" value="ECO:0007669"/>
    <property type="project" value="InterPro"/>
</dbReference>
<name>A0A9N9EAC1_9GLOM</name>
<dbReference type="InterPro" id="IPR000719">
    <property type="entry name" value="Prot_kinase_dom"/>
</dbReference>
<dbReference type="PROSITE" id="PS50011">
    <property type="entry name" value="PROTEIN_KINASE_DOM"/>
    <property type="match status" value="1"/>
</dbReference>
<dbReference type="Gene3D" id="1.10.510.10">
    <property type="entry name" value="Transferase(Phosphotransferase) domain 1"/>
    <property type="match status" value="1"/>
</dbReference>
<evidence type="ECO:0000259" key="1">
    <source>
        <dbReference type="PROSITE" id="PS50011"/>
    </source>
</evidence>
<gene>
    <name evidence="2" type="ORF">RFULGI_LOCUS9212</name>
</gene>
<protein>
    <submittedName>
        <fullName evidence="2">11510_t:CDS:1</fullName>
    </submittedName>
</protein>
<keyword evidence="3" id="KW-1185">Reference proteome</keyword>
<dbReference type="SUPFAM" id="SSF56112">
    <property type="entry name" value="Protein kinase-like (PK-like)"/>
    <property type="match status" value="1"/>
</dbReference>
<sequence>MEVMNRLIPDQSYETDVRPDNILLDINNNELVFADWRLAIRYSNNNGIVEYAGTILFSSPNILNNNFGSYIPKAFDDLYSFICTIYILRNPSKMPTIPDGNLILKAKVIREYWDNK</sequence>
<dbReference type="OrthoDB" id="541276at2759"/>
<reference evidence="2" key="1">
    <citation type="submission" date="2021-06" db="EMBL/GenBank/DDBJ databases">
        <authorList>
            <person name="Kallberg Y."/>
            <person name="Tangrot J."/>
            <person name="Rosling A."/>
        </authorList>
    </citation>
    <scope>NUCLEOTIDE SEQUENCE</scope>
    <source>
        <strain evidence="2">IN212</strain>
    </source>
</reference>
<proteinExistence type="predicted"/>
<dbReference type="Proteomes" id="UP000789396">
    <property type="component" value="Unassembled WGS sequence"/>
</dbReference>
<dbReference type="EMBL" id="CAJVPZ010016078">
    <property type="protein sequence ID" value="CAG8670632.1"/>
    <property type="molecule type" value="Genomic_DNA"/>
</dbReference>
<dbReference type="InterPro" id="IPR011009">
    <property type="entry name" value="Kinase-like_dom_sf"/>
</dbReference>
<accession>A0A9N9EAC1</accession>
<evidence type="ECO:0000313" key="3">
    <source>
        <dbReference type="Proteomes" id="UP000789396"/>
    </source>
</evidence>